<evidence type="ECO:0000313" key="18">
    <source>
        <dbReference type="Proteomes" id="UP000283485"/>
    </source>
</evidence>
<dbReference type="EMBL" id="QRQK01000040">
    <property type="protein sequence ID" value="RHM92747.1"/>
    <property type="molecule type" value="Genomic_DNA"/>
</dbReference>
<dbReference type="Proteomes" id="UP000285750">
    <property type="component" value="Unassembled WGS sequence"/>
</dbReference>
<evidence type="ECO:0000313" key="7">
    <source>
        <dbReference type="EMBL" id="RGM88979.1"/>
    </source>
</evidence>
<dbReference type="Proteomes" id="UP000284998">
    <property type="component" value="Unassembled WGS sequence"/>
</dbReference>
<dbReference type="Proteomes" id="UP000260814">
    <property type="component" value="Unassembled WGS sequence"/>
</dbReference>
<dbReference type="GO" id="GO:0003677">
    <property type="term" value="F:DNA binding"/>
    <property type="evidence" value="ECO:0007669"/>
    <property type="project" value="InterPro"/>
</dbReference>
<reference evidence="3" key="3">
    <citation type="journal article" date="2021" name="PeerJ">
        <title>Extensive microbial diversity within the chicken gut microbiome revealed by metagenomics and culture.</title>
        <authorList>
            <person name="Gilroy R."/>
            <person name="Ravi A."/>
            <person name="Getino M."/>
            <person name="Pursley I."/>
            <person name="Horton D.L."/>
            <person name="Alikhan N.F."/>
            <person name="Baker D."/>
            <person name="Gharbi K."/>
            <person name="Hall N."/>
            <person name="Watson M."/>
            <person name="Adriaenssens E.M."/>
            <person name="Foster-Nyarko E."/>
            <person name="Jarju S."/>
            <person name="Secka A."/>
            <person name="Antonio M."/>
            <person name="Oren A."/>
            <person name="Chaudhuri R.R."/>
            <person name="La Ragione R."/>
            <person name="Hildebrand F."/>
            <person name="Pallen M.J."/>
        </authorList>
    </citation>
    <scope>NUCLEOTIDE SEQUENCE</scope>
    <source>
        <strain evidence="3">9794</strain>
    </source>
</reference>
<dbReference type="Proteomes" id="UP000722357">
    <property type="component" value="Unassembled WGS sequence"/>
</dbReference>
<evidence type="ECO:0000313" key="12">
    <source>
        <dbReference type="EMBL" id="RHL13648.1"/>
    </source>
</evidence>
<dbReference type="EMBL" id="DYWE01000005">
    <property type="protein sequence ID" value="HJF80144.1"/>
    <property type="molecule type" value="Genomic_DNA"/>
</dbReference>
<dbReference type="EMBL" id="QRHQ01000011">
    <property type="protein sequence ID" value="RHF91292.1"/>
    <property type="molecule type" value="Genomic_DNA"/>
</dbReference>
<dbReference type="EMBL" id="QSQT01000014">
    <property type="protein sequence ID" value="RGK55882.1"/>
    <property type="molecule type" value="Genomic_DNA"/>
</dbReference>
<evidence type="ECO:0000313" key="9">
    <source>
        <dbReference type="EMBL" id="RHD58487.1"/>
    </source>
</evidence>
<dbReference type="Proteomes" id="UP000260780">
    <property type="component" value="Unassembled WGS sequence"/>
</dbReference>
<proteinExistence type="inferred from homology"/>
<evidence type="ECO:0000313" key="8">
    <source>
        <dbReference type="EMBL" id="RGS05209.1"/>
    </source>
</evidence>
<evidence type="ECO:0000313" key="20">
    <source>
        <dbReference type="Proteomes" id="UP000284916"/>
    </source>
</evidence>
<evidence type="ECO:0000313" key="23">
    <source>
        <dbReference type="Proteomes" id="UP000285750"/>
    </source>
</evidence>
<evidence type="ECO:0000313" key="14">
    <source>
        <dbReference type="Proteomes" id="UP000186685"/>
    </source>
</evidence>
<sequence length="58" mass="6410">MNELIAKIKELNAALVADAELQAEKGNKAAGTRARKASLELEKVLKEFRKVSLEESKK</sequence>
<evidence type="ECO:0000313" key="22">
    <source>
        <dbReference type="Proteomes" id="UP000285109"/>
    </source>
</evidence>
<dbReference type="EMBL" id="QSJG01000002">
    <property type="protein sequence ID" value="RHD58487.1"/>
    <property type="molecule type" value="Genomic_DNA"/>
</dbReference>
<evidence type="ECO:0000313" key="21">
    <source>
        <dbReference type="Proteomes" id="UP000284998"/>
    </source>
</evidence>
<evidence type="ECO:0000313" key="13">
    <source>
        <dbReference type="EMBL" id="RHM92747.1"/>
    </source>
</evidence>
<dbReference type="Proteomes" id="UP000260862">
    <property type="component" value="Unassembled WGS sequence"/>
</dbReference>
<evidence type="ECO:0000313" key="6">
    <source>
        <dbReference type="EMBL" id="RGM40549.1"/>
    </source>
</evidence>
<evidence type="ECO:0000313" key="17">
    <source>
        <dbReference type="Proteomes" id="UP000260862"/>
    </source>
</evidence>
<evidence type="ECO:0000313" key="5">
    <source>
        <dbReference type="EMBL" id="RGK55882.1"/>
    </source>
</evidence>
<dbReference type="Proteomes" id="UP000284361">
    <property type="component" value="Unassembled WGS sequence"/>
</dbReference>
<evidence type="ECO:0000256" key="2">
    <source>
        <dbReference type="ARBA" id="ARBA00008424"/>
    </source>
</evidence>
<keyword evidence="17" id="KW-1185">Reference proteome</keyword>
<dbReference type="Proteomes" id="UP000284916">
    <property type="component" value="Unassembled WGS sequence"/>
</dbReference>
<comment type="similarity">
    <text evidence="2">Belongs to the histone H1/H5 family. HCT subfamily.</text>
</comment>
<dbReference type="GeneID" id="43185206"/>
<protein>
    <submittedName>
        <fullName evidence="10">Histone H1</fullName>
    </submittedName>
</protein>
<reference evidence="15 16" key="2">
    <citation type="submission" date="2018-08" db="EMBL/GenBank/DDBJ databases">
        <title>A genome reference for cultivated species of the human gut microbiota.</title>
        <authorList>
            <person name="Zou Y."/>
            <person name="Xue W."/>
            <person name="Luo G."/>
        </authorList>
    </citation>
    <scope>NUCLEOTIDE SEQUENCE [LARGE SCALE GENOMIC DNA]</scope>
    <source>
        <strain evidence="8 23">AF24-16AC</strain>
        <strain evidence="13 22">AF31-28B-AC</strain>
        <strain evidence="12 20">AF39-11</strain>
        <strain evidence="11 21">AM17-44</strain>
        <strain evidence="10 18">AM23-23</strain>
        <strain evidence="9 19">AM31-10</strain>
        <strain evidence="7 16">OM06-2</strain>
        <strain evidence="6 15">OM08-14</strain>
        <strain evidence="5 17">TF10-3AC</strain>
    </source>
</reference>
<reference evidence="3" key="4">
    <citation type="submission" date="2021-09" db="EMBL/GenBank/DDBJ databases">
        <authorList>
            <person name="Gilroy R."/>
        </authorList>
    </citation>
    <scope>NUCLEOTIDE SEQUENCE</scope>
    <source>
        <strain evidence="3">9794</strain>
    </source>
</reference>
<dbReference type="RefSeq" id="WP_007561922.1">
    <property type="nucleotide sequence ID" value="NZ_CABKPU010000006.1"/>
</dbReference>
<dbReference type="EMBL" id="QRUY01000029">
    <property type="protein sequence ID" value="RGS05209.1"/>
    <property type="molecule type" value="Genomic_DNA"/>
</dbReference>
<reference evidence="4 14" key="1">
    <citation type="journal article" date="2016" name="Nat. Biotechnol.">
        <title>Measurement of bacterial replication rates in microbial communities.</title>
        <authorList>
            <person name="Brown C.T."/>
            <person name="Olm M.R."/>
            <person name="Thomas B.C."/>
            <person name="Banfield J.F."/>
        </authorList>
    </citation>
    <scope>NUCLEOTIDE SEQUENCE [LARGE SCALE GENOMIC DNA]</scope>
    <source>
        <strain evidence="4">45_130</strain>
    </source>
</reference>
<organism evidence="10 18">
    <name type="scientific">Phocaeicola plebeius</name>
    <dbReference type="NCBI Taxonomy" id="310297"/>
    <lineage>
        <taxon>Bacteria</taxon>
        <taxon>Pseudomonadati</taxon>
        <taxon>Bacteroidota</taxon>
        <taxon>Bacteroidia</taxon>
        <taxon>Bacteroidales</taxon>
        <taxon>Bacteroidaceae</taxon>
        <taxon>Phocaeicola</taxon>
    </lineage>
</organism>
<dbReference type="EMBL" id="QROI01000017">
    <property type="protein sequence ID" value="RHL13648.1"/>
    <property type="molecule type" value="Genomic_DNA"/>
</dbReference>
<evidence type="ECO:0000313" key="3">
    <source>
        <dbReference type="EMBL" id="HJF80144.1"/>
    </source>
</evidence>
<gene>
    <name evidence="4" type="ORF">BHV76_00255</name>
    <name evidence="12" type="ORF">DW035_11705</name>
    <name evidence="11" type="ORF">DW204_01800</name>
    <name evidence="10" type="ORF">DW653_07560</name>
    <name evidence="9" type="ORF">DW789_01375</name>
    <name evidence="8" type="ORF">DWY14_12210</name>
    <name evidence="13" type="ORF">DWZ34_15490</name>
    <name evidence="7" type="ORF">DXB87_12185</name>
    <name evidence="6" type="ORF">DXC17_07635</name>
    <name evidence="5" type="ORF">DXD04_08770</name>
    <name evidence="3" type="ORF">K8V40_00550</name>
</gene>
<dbReference type="EMBL" id="QSTF01000015">
    <property type="protein sequence ID" value="RGM40549.1"/>
    <property type="molecule type" value="Genomic_DNA"/>
</dbReference>
<dbReference type="EMBL" id="QRJS01000003">
    <property type="protein sequence ID" value="RHH50284.1"/>
    <property type="molecule type" value="Genomic_DNA"/>
</dbReference>
<dbReference type="Pfam" id="PF07432">
    <property type="entry name" value="Hc1"/>
    <property type="match status" value="1"/>
</dbReference>
<dbReference type="EMBL" id="QSTW01000016">
    <property type="protein sequence ID" value="RGM88979.1"/>
    <property type="molecule type" value="Genomic_DNA"/>
</dbReference>
<evidence type="ECO:0000313" key="11">
    <source>
        <dbReference type="EMBL" id="RHH50284.1"/>
    </source>
</evidence>
<comment type="caution">
    <text evidence="10">The sequence shown here is derived from an EMBL/GenBank/DDBJ whole genome shotgun (WGS) entry which is preliminary data.</text>
</comment>
<evidence type="ECO:0000256" key="1">
    <source>
        <dbReference type="ARBA" id="ARBA00002333"/>
    </source>
</evidence>
<dbReference type="Proteomes" id="UP000285109">
    <property type="component" value="Unassembled WGS sequence"/>
</dbReference>
<name>A0A1Q6GQ06_9BACT</name>
<comment type="function">
    <text evidence="1">Might have a role analogous to that of eukaryotic histone proteins.</text>
</comment>
<dbReference type="EMBL" id="MNQR01000002">
    <property type="protein sequence ID" value="OKZ12913.1"/>
    <property type="molecule type" value="Genomic_DNA"/>
</dbReference>
<dbReference type="STRING" id="310297.BHV76_00255"/>
<dbReference type="AlphaFoldDB" id="A0A1Q6GQ06"/>
<evidence type="ECO:0000313" key="10">
    <source>
        <dbReference type="EMBL" id="RHF91292.1"/>
    </source>
</evidence>
<dbReference type="InterPro" id="IPR010886">
    <property type="entry name" value="Hc1"/>
</dbReference>
<evidence type="ECO:0000313" key="15">
    <source>
        <dbReference type="Proteomes" id="UP000260780"/>
    </source>
</evidence>
<dbReference type="Proteomes" id="UP000283485">
    <property type="component" value="Unassembled WGS sequence"/>
</dbReference>
<accession>A0A1Q6GQ06</accession>
<dbReference type="GO" id="GO:0030527">
    <property type="term" value="F:structural constituent of chromatin"/>
    <property type="evidence" value="ECO:0007669"/>
    <property type="project" value="InterPro"/>
</dbReference>
<evidence type="ECO:0000313" key="16">
    <source>
        <dbReference type="Proteomes" id="UP000260814"/>
    </source>
</evidence>
<evidence type="ECO:0000313" key="4">
    <source>
        <dbReference type="EMBL" id="OKZ12913.1"/>
    </source>
</evidence>
<evidence type="ECO:0000313" key="19">
    <source>
        <dbReference type="Proteomes" id="UP000284361"/>
    </source>
</evidence>
<dbReference type="Proteomes" id="UP000186685">
    <property type="component" value="Unassembled WGS sequence"/>
</dbReference>